<protein>
    <submittedName>
        <fullName evidence="1">Uncharacterized protein</fullName>
    </submittedName>
</protein>
<evidence type="ECO:0000313" key="1">
    <source>
        <dbReference type="EMBL" id="SVA89321.1"/>
    </source>
</evidence>
<organism evidence="1">
    <name type="scientific">marine metagenome</name>
    <dbReference type="NCBI Taxonomy" id="408172"/>
    <lineage>
        <taxon>unclassified sequences</taxon>
        <taxon>metagenomes</taxon>
        <taxon>ecological metagenomes</taxon>
    </lineage>
</organism>
<dbReference type="AlphaFoldDB" id="A0A381ZK48"/>
<sequence>MRFIGNITVLIISLGFSPLISSAGELALFKESITEEGTRHPFSDGCSGIFYVKQGENIPDMRDFHDYSCEGVYSLTLEGSSNTTVTLFANLFHITDRGYLVLRKTDDRKVWIIYLESFELGTWLHVDPEDTRYGSYDIYYHEGWHFERHISSVKWGKWWTGKDPLSLSKN</sequence>
<name>A0A381ZK48_9ZZZZ</name>
<accession>A0A381ZK48</accession>
<reference evidence="1" key="1">
    <citation type="submission" date="2018-05" db="EMBL/GenBank/DDBJ databases">
        <authorList>
            <person name="Lanie J.A."/>
            <person name="Ng W.-L."/>
            <person name="Kazmierczak K.M."/>
            <person name="Andrzejewski T.M."/>
            <person name="Davidsen T.M."/>
            <person name="Wayne K.J."/>
            <person name="Tettelin H."/>
            <person name="Glass J.I."/>
            <person name="Rusch D."/>
            <person name="Podicherti R."/>
            <person name="Tsui H.-C.T."/>
            <person name="Winkler M.E."/>
        </authorList>
    </citation>
    <scope>NUCLEOTIDE SEQUENCE</scope>
</reference>
<gene>
    <name evidence="1" type="ORF">METZ01_LOCUS142175</name>
</gene>
<proteinExistence type="predicted"/>
<dbReference type="EMBL" id="UINC01021545">
    <property type="protein sequence ID" value="SVA89321.1"/>
    <property type="molecule type" value="Genomic_DNA"/>
</dbReference>